<proteinExistence type="predicted"/>
<dbReference type="AlphaFoldDB" id="A0A0S4LLR7"/>
<evidence type="ECO:0000313" key="2">
    <source>
        <dbReference type="EMBL" id="CUS37536.1"/>
    </source>
</evidence>
<feature type="region of interest" description="Disordered" evidence="1">
    <location>
        <begin position="1"/>
        <end position="28"/>
    </location>
</feature>
<accession>A0A0S4LLR7</accession>
<protein>
    <submittedName>
        <fullName evidence="2">Uncharacterized protein</fullName>
    </submittedName>
</protein>
<organism evidence="2 3">
    <name type="scientific">Candidatus Nitrospira nitrificans</name>
    <dbReference type="NCBI Taxonomy" id="1742973"/>
    <lineage>
        <taxon>Bacteria</taxon>
        <taxon>Pseudomonadati</taxon>
        <taxon>Nitrospirota</taxon>
        <taxon>Nitrospiria</taxon>
        <taxon>Nitrospirales</taxon>
        <taxon>Nitrospiraceae</taxon>
        <taxon>Nitrospira</taxon>
    </lineage>
</organism>
<evidence type="ECO:0000256" key="1">
    <source>
        <dbReference type="SAM" id="MobiDB-lite"/>
    </source>
</evidence>
<gene>
    <name evidence="2" type="ORF">COMA2_30321</name>
</gene>
<dbReference type="EMBL" id="CZPZ01000023">
    <property type="protein sequence ID" value="CUS37536.1"/>
    <property type="molecule type" value="Genomic_DNA"/>
</dbReference>
<dbReference type="STRING" id="1742973.COMA2_30321"/>
<name>A0A0S4LLR7_9BACT</name>
<keyword evidence="3" id="KW-1185">Reference proteome</keyword>
<dbReference type="Proteomes" id="UP000198736">
    <property type="component" value="Unassembled WGS sequence"/>
</dbReference>
<reference evidence="3" key="1">
    <citation type="submission" date="2015-10" db="EMBL/GenBank/DDBJ databases">
        <authorList>
            <person name="Luecker S."/>
            <person name="Luecker S."/>
        </authorList>
    </citation>
    <scope>NUCLEOTIDE SEQUENCE [LARGE SCALE GENOMIC DNA]</scope>
</reference>
<feature type="compositionally biased region" description="Low complexity" evidence="1">
    <location>
        <begin position="1"/>
        <end position="19"/>
    </location>
</feature>
<evidence type="ECO:0000313" key="3">
    <source>
        <dbReference type="Proteomes" id="UP000198736"/>
    </source>
</evidence>
<sequence length="81" mass="9376">MSNVNETSRTTEPTETTSSALTPSQVYQRKWQAEHKRWTLAMNAQGTPVNGRAVPRKSRSKLSYTIKTRYTQKGMREHYDD</sequence>